<dbReference type="PROSITE" id="PS00108">
    <property type="entry name" value="PROTEIN_KINASE_ST"/>
    <property type="match status" value="1"/>
</dbReference>
<evidence type="ECO:0000256" key="6">
    <source>
        <dbReference type="ARBA" id="ARBA00022840"/>
    </source>
</evidence>
<keyword evidence="5 11" id="KW-0418">Kinase</keyword>
<dbReference type="PROSITE" id="PS50011">
    <property type="entry name" value="PROTEIN_KINASE_DOM"/>
    <property type="match status" value="1"/>
</dbReference>
<dbReference type="EMBL" id="RKHY01000001">
    <property type="protein sequence ID" value="ROS37852.1"/>
    <property type="molecule type" value="Genomic_DNA"/>
</dbReference>
<dbReference type="PANTHER" id="PTHR43289">
    <property type="entry name" value="MITOGEN-ACTIVATED PROTEIN KINASE KINASE KINASE 20-RELATED"/>
    <property type="match status" value="1"/>
</dbReference>
<keyword evidence="6 7" id="KW-0067">ATP-binding</keyword>
<feature type="transmembrane region" description="Helical" evidence="9">
    <location>
        <begin position="318"/>
        <end position="339"/>
    </location>
</feature>
<dbReference type="SUPFAM" id="SSF56112">
    <property type="entry name" value="Protein kinase-like (PK-like)"/>
    <property type="match status" value="1"/>
</dbReference>
<evidence type="ECO:0000256" key="8">
    <source>
        <dbReference type="SAM" id="MobiDB-lite"/>
    </source>
</evidence>
<comment type="caution">
    <text evidence="11">The sequence shown here is derived from an EMBL/GenBank/DDBJ whole genome shotgun (WGS) entry which is preliminary data.</text>
</comment>
<evidence type="ECO:0000256" key="7">
    <source>
        <dbReference type="PROSITE-ProRule" id="PRU10141"/>
    </source>
</evidence>
<dbReference type="AlphaFoldDB" id="A0A3N2GMN3"/>
<feature type="binding site" evidence="7">
    <location>
        <position position="38"/>
    </location>
    <ligand>
        <name>ATP</name>
        <dbReference type="ChEBI" id="CHEBI:30616"/>
    </ligand>
</feature>
<keyword evidence="12" id="KW-1185">Reference proteome</keyword>
<reference evidence="11 12" key="1">
    <citation type="submission" date="2018-11" db="EMBL/GenBank/DDBJ databases">
        <title>Sequencing the genomes of 1000 actinobacteria strains.</title>
        <authorList>
            <person name="Klenk H.-P."/>
        </authorList>
    </citation>
    <scope>NUCLEOTIDE SEQUENCE [LARGE SCALE GENOMIC DNA]</scope>
    <source>
        <strain evidence="11 12">DSM 44348</strain>
    </source>
</reference>
<dbReference type="GeneID" id="301841605"/>
<dbReference type="Pfam" id="PF00069">
    <property type="entry name" value="Pkinase"/>
    <property type="match status" value="1"/>
</dbReference>
<evidence type="ECO:0000256" key="4">
    <source>
        <dbReference type="ARBA" id="ARBA00022741"/>
    </source>
</evidence>
<keyword evidence="9" id="KW-0472">Membrane</keyword>
<dbReference type="Proteomes" id="UP000274843">
    <property type="component" value="Unassembled WGS sequence"/>
</dbReference>
<evidence type="ECO:0000256" key="1">
    <source>
        <dbReference type="ARBA" id="ARBA00012513"/>
    </source>
</evidence>
<dbReference type="PROSITE" id="PS00107">
    <property type="entry name" value="PROTEIN_KINASE_ATP"/>
    <property type="match status" value="1"/>
</dbReference>
<sequence length="543" mass="57672">MSAETFGPYRIEDLLGRGGMGEVHRAYDTAHDRVVALKRLSEPFVGDEAYRARFRRESQIVARLREPHVIPIHAFGEIDGRLYLDMRLVEGADLKDLLAAGPMPPVRALALLAQVAGALDAAHADGLVHRDVKPSNILVTPADFVYLVDFGIARGAGPDATAITQSGAVIGTLDYMAPERFGDAPVDGRADVYALACVLFECLTGRRPFPAAEPLAQVRAHLQDPPPRASALANLPPALDDVLLRGMAKDPAHRFATAGQLIAAARQALAAPGWAAPPTPPAGPPLGTPPAGTTQAAWSAHPSPPAAASVHTGRPHRAVWITAVAAVLVVAAVVTVALLNRGGGGQASAGTTTTQAGTTQPTTTEPTTSSSEPTSATPTAADPETALLAAIPTAYRGNASCRTGAEYRQEGALATVMCTESNTWNPRWGPPAEAYFHSFADRAAQDAFFQQLVTTFQLRRDDGHGGCDPLSRSNIYGLYYRDTSGPLDGEFLTCFTTQGAGQLWWVDTRTLIIGNLSSPDAVTPERLEHLYYWWNEQILGTMS</sequence>
<evidence type="ECO:0000256" key="2">
    <source>
        <dbReference type="ARBA" id="ARBA00022527"/>
    </source>
</evidence>
<name>A0A3N2GMN3_9PSEU</name>
<gene>
    <name evidence="11" type="ORF">EDD35_0107</name>
</gene>
<keyword evidence="9" id="KW-1133">Transmembrane helix</keyword>
<organism evidence="11 12">
    <name type="scientific">Amycolatopsis thermoflava</name>
    <dbReference type="NCBI Taxonomy" id="84480"/>
    <lineage>
        <taxon>Bacteria</taxon>
        <taxon>Bacillati</taxon>
        <taxon>Actinomycetota</taxon>
        <taxon>Actinomycetes</taxon>
        <taxon>Pseudonocardiales</taxon>
        <taxon>Pseudonocardiaceae</taxon>
        <taxon>Amycolatopsis</taxon>
        <taxon>Amycolatopsis methanolica group</taxon>
    </lineage>
</organism>
<evidence type="ECO:0000313" key="11">
    <source>
        <dbReference type="EMBL" id="ROS37852.1"/>
    </source>
</evidence>
<dbReference type="GO" id="GO:0005524">
    <property type="term" value="F:ATP binding"/>
    <property type="evidence" value="ECO:0007669"/>
    <property type="project" value="UniProtKB-UniRule"/>
</dbReference>
<protein>
    <recommendedName>
        <fullName evidence="1">non-specific serine/threonine protein kinase</fullName>
        <ecNumber evidence="1">2.7.11.1</ecNumber>
    </recommendedName>
</protein>
<dbReference type="EC" id="2.7.11.1" evidence="1"/>
<keyword evidence="2 11" id="KW-0723">Serine/threonine-protein kinase</keyword>
<dbReference type="RefSeq" id="WP_123682443.1">
    <property type="nucleotide sequence ID" value="NZ_RKHY01000001.1"/>
</dbReference>
<dbReference type="Gene3D" id="3.30.200.20">
    <property type="entry name" value="Phosphorylase Kinase, domain 1"/>
    <property type="match status" value="1"/>
</dbReference>
<evidence type="ECO:0000313" key="12">
    <source>
        <dbReference type="Proteomes" id="UP000274843"/>
    </source>
</evidence>
<feature type="compositionally biased region" description="Low complexity" evidence="8">
    <location>
        <begin position="348"/>
        <end position="381"/>
    </location>
</feature>
<dbReference type="CDD" id="cd14014">
    <property type="entry name" value="STKc_PknB_like"/>
    <property type="match status" value="1"/>
</dbReference>
<feature type="domain" description="Protein kinase" evidence="10">
    <location>
        <begin position="9"/>
        <end position="269"/>
    </location>
</feature>
<keyword evidence="9" id="KW-0812">Transmembrane</keyword>
<dbReference type="InterPro" id="IPR017441">
    <property type="entry name" value="Protein_kinase_ATP_BS"/>
</dbReference>
<accession>A0A3N2GMN3</accession>
<dbReference type="FunFam" id="1.10.510.10:FF:000021">
    <property type="entry name" value="Serine/threonine protein kinase"/>
    <property type="match status" value="1"/>
</dbReference>
<keyword evidence="3" id="KW-0808">Transferase</keyword>
<evidence type="ECO:0000256" key="9">
    <source>
        <dbReference type="SAM" id="Phobius"/>
    </source>
</evidence>
<feature type="compositionally biased region" description="Pro residues" evidence="8">
    <location>
        <begin position="275"/>
        <end position="288"/>
    </location>
</feature>
<feature type="compositionally biased region" description="Low complexity" evidence="8">
    <location>
        <begin position="289"/>
        <end position="309"/>
    </location>
</feature>
<feature type="region of interest" description="Disordered" evidence="8">
    <location>
        <begin position="272"/>
        <end position="310"/>
    </location>
</feature>
<dbReference type="Gene3D" id="1.10.510.10">
    <property type="entry name" value="Transferase(Phosphotransferase) domain 1"/>
    <property type="match status" value="1"/>
</dbReference>
<dbReference type="InterPro" id="IPR000719">
    <property type="entry name" value="Prot_kinase_dom"/>
</dbReference>
<evidence type="ECO:0000256" key="3">
    <source>
        <dbReference type="ARBA" id="ARBA00022679"/>
    </source>
</evidence>
<proteinExistence type="predicted"/>
<dbReference type="PANTHER" id="PTHR43289:SF6">
    <property type="entry name" value="SERINE_THREONINE-PROTEIN KINASE NEKL-3"/>
    <property type="match status" value="1"/>
</dbReference>
<evidence type="ECO:0000259" key="10">
    <source>
        <dbReference type="PROSITE" id="PS50011"/>
    </source>
</evidence>
<dbReference type="InterPro" id="IPR011009">
    <property type="entry name" value="Kinase-like_dom_sf"/>
</dbReference>
<feature type="region of interest" description="Disordered" evidence="8">
    <location>
        <begin position="342"/>
        <end position="381"/>
    </location>
</feature>
<evidence type="ECO:0000256" key="5">
    <source>
        <dbReference type="ARBA" id="ARBA00022777"/>
    </source>
</evidence>
<dbReference type="InterPro" id="IPR008271">
    <property type="entry name" value="Ser/Thr_kinase_AS"/>
</dbReference>
<dbReference type="SMART" id="SM00220">
    <property type="entry name" value="S_TKc"/>
    <property type="match status" value="1"/>
</dbReference>
<dbReference type="GO" id="GO:0004674">
    <property type="term" value="F:protein serine/threonine kinase activity"/>
    <property type="evidence" value="ECO:0007669"/>
    <property type="project" value="UniProtKB-KW"/>
</dbReference>
<keyword evidence="4 7" id="KW-0547">Nucleotide-binding</keyword>